<feature type="binding site" evidence="7">
    <location>
        <position position="391"/>
    </location>
    <ligand>
        <name>Na(+)</name>
        <dbReference type="ChEBI" id="CHEBI:29101"/>
        <label>1</label>
    </ligand>
</feature>
<evidence type="ECO:0000256" key="4">
    <source>
        <dbReference type="ARBA" id="ARBA00022847"/>
    </source>
</evidence>
<keyword evidence="4 9" id="KW-0769">Symport</keyword>
<feature type="transmembrane region" description="Helical" evidence="11">
    <location>
        <begin position="375"/>
        <end position="395"/>
    </location>
</feature>
<feature type="transmembrane region" description="Helical" evidence="11">
    <location>
        <begin position="315"/>
        <end position="337"/>
    </location>
</feature>
<evidence type="ECO:0000256" key="6">
    <source>
        <dbReference type="ARBA" id="ARBA00023136"/>
    </source>
</evidence>
<keyword evidence="7" id="KW-0479">Metal-binding</keyword>
<reference evidence="12" key="1">
    <citation type="submission" date="2020-10" db="EMBL/GenBank/DDBJ databases">
        <authorList>
            <person name="Kikuchi T."/>
        </authorList>
    </citation>
    <scope>NUCLEOTIDE SEQUENCE</scope>
    <source>
        <strain evidence="12">NKZ352</strain>
    </source>
</reference>
<evidence type="ECO:0000313" key="13">
    <source>
        <dbReference type="Proteomes" id="UP000835052"/>
    </source>
</evidence>
<evidence type="ECO:0000256" key="8">
    <source>
        <dbReference type="PIRSR" id="PIRSR600175-2"/>
    </source>
</evidence>
<feature type="binding site" evidence="7">
    <location>
        <position position="322"/>
    </location>
    <ligand>
        <name>Na(+)</name>
        <dbReference type="ChEBI" id="CHEBI:29101"/>
        <label>1</label>
    </ligand>
</feature>
<dbReference type="AlphaFoldDB" id="A0A8S1HPM9"/>
<sequence length="594" mass="66984">MGSNHVPLATDEEKAKQVEEAEVEPDRGQWSGKFDFLMSMIAYAVGLGNVWRFPYLCYRNGGGSFLVVYSVFFFCAAIPIFLMEVTIGQYLQRGAMEMWRMCPLFKGVGIGNVVIAFMCIAYFCVIVSWAVFYMIASFNSVFPWETCTNYWNDPSCLTGKENVTELARIKALAAAVGSKTQTSVEQFWERRVLHQTDSISDFGGIQWELFFIMAGAWLVIYFALWKGITQARKFVYFCALFPYVLIVILLIRGLTLEGASTGIYFYLKPNLTRIADTAVWKDAGTQVFYSYGVGFGALIALGSHNKFNHNCFRDAIMMCFINGSTSILAGFAVFSILGYMSVIAQKDIAEIVKPGVGLAFLVYPEVASNLPMKQLFAFLFFLMITILGLDSQVCMMEGLFTALEDAFPILRRHKKLALGLTCLFFFCLGIPMVSYAGAHWLTLVDAYGASGYALLFVVFFEVIGLAYGFGAERIRAALAEMVGVRVWNVWVFLWKYVSPATSLILFVFCVMYYHPIQYPTGENYPPWANFVGFLLSSCSMIVIPGYALYYMFFTNKHLSFRERLRKGLNMDGKFESPARPTVNGEELKFIEEKN</sequence>
<dbReference type="GO" id="GO:0043005">
    <property type="term" value="C:neuron projection"/>
    <property type="evidence" value="ECO:0007669"/>
    <property type="project" value="TreeGrafter"/>
</dbReference>
<dbReference type="InterPro" id="IPR037272">
    <property type="entry name" value="SNS_sf"/>
</dbReference>
<feature type="transmembrane region" description="Helical" evidence="11">
    <location>
        <begin position="449"/>
        <end position="469"/>
    </location>
</feature>
<comment type="similarity">
    <text evidence="9">Belongs to the sodium:neurotransmitter symporter (SNF) (TC 2.A.22) family.</text>
</comment>
<feature type="disulfide bond" evidence="8">
    <location>
        <begin position="147"/>
        <end position="156"/>
    </location>
</feature>
<feature type="binding site" evidence="7">
    <location>
        <position position="44"/>
    </location>
    <ligand>
        <name>Na(+)</name>
        <dbReference type="ChEBI" id="CHEBI:29101"/>
        <label>2</label>
    </ligand>
</feature>
<feature type="compositionally biased region" description="Basic and acidic residues" evidence="10">
    <location>
        <begin position="11"/>
        <end position="22"/>
    </location>
</feature>
<dbReference type="PRINTS" id="PR00176">
    <property type="entry name" value="NANEUSMPORT"/>
</dbReference>
<protein>
    <recommendedName>
        <fullName evidence="9">Transporter</fullName>
    </recommendedName>
</protein>
<dbReference type="GO" id="GO:0046872">
    <property type="term" value="F:metal ion binding"/>
    <property type="evidence" value="ECO:0007669"/>
    <property type="project" value="UniProtKB-KW"/>
</dbReference>
<comment type="caution">
    <text evidence="12">The sequence shown here is derived from an EMBL/GenBank/DDBJ whole genome shotgun (WGS) entry which is preliminary data.</text>
</comment>
<dbReference type="PROSITE" id="PS50267">
    <property type="entry name" value="NA_NEUROTRAN_SYMP_3"/>
    <property type="match status" value="1"/>
</dbReference>
<dbReference type="GO" id="GO:0005332">
    <property type="term" value="F:gamma-aminobutyric acid:sodium:chloride symporter activity"/>
    <property type="evidence" value="ECO:0007669"/>
    <property type="project" value="TreeGrafter"/>
</dbReference>
<keyword evidence="2 9" id="KW-0813">Transport</keyword>
<dbReference type="PANTHER" id="PTHR11616:SF20">
    <property type="entry name" value="SODIUM- AND CHLORIDE-DEPENDENT BETAINE TRANSPORTER"/>
    <property type="match status" value="1"/>
</dbReference>
<organism evidence="12 13">
    <name type="scientific">Caenorhabditis auriculariae</name>
    <dbReference type="NCBI Taxonomy" id="2777116"/>
    <lineage>
        <taxon>Eukaryota</taxon>
        <taxon>Metazoa</taxon>
        <taxon>Ecdysozoa</taxon>
        <taxon>Nematoda</taxon>
        <taxon>Chromadorea</taxon>
        <taxon>Rhabditida</taxon>
        <taxon>Rhabditina</taxon>
        <taxon>Rhabditomorpha</taxon>
        <taxon>Rhabditoidea</taxon>
        <taxon>Rhabditidae</taxon>
        <taxon>Peloderinae</taxon>
        <taxon>Caenorhabditis</taxon>
    </lineage>
</organism>
<evidence type="ECO:0000256" key="1">
    <source>
        <dbReference type="ARBA" id="ARBA00004141"/>
    </source>
</evidence>
<evidence type="ECO:0000256" key="2">
    <source>
        <dbReference type="ARBA" id="ARBA00022448"/>
    </source>
</evidence>
<evidence type="ECO:0000256" key="3">
    <source>
        <dbReference type="ARBA" id="ARBA00022692"/>
    </source>
</evidence>
<keyword evidence="3 9" id="KW-0812">Transmembrane</keyword>
<feature type="transmembrane region" description="Helical" evidence="11">
    <location>
        <begin position="489"/>
        <end position="513"/>
    </location>
</feature>
<feature type="transmembrane region" description="Helical" evidence="11">
    <location>
        <begin position="533"/>
        <end position="553"/>
    </location>
</feature>
<dbReference type="Pfam" id="PF00209">
    <property type="entry name" value="SNF"/>
    <property type="match status" value="1"/>
</dbReference>
<feature type="transmembrane region" description="Helical" evidence="11">
    <location>
        <begin position="287"/>
        <end position="303"/>
    </location>
</feature>
<evidence type="ECO:0000256" key="11">
    <source>
        <dbReference type="SAM" id="Phobius"/>
    </source>
</evidence>
<feature type="binding site" evidence="7">
    <location>
        <position position="290"/>
    </location>
    <ligand>
        <name>Na(+)</name>
        <dbReference type="ChEBI" id="CHEBI:29101"/>
        <label>1</label>
    </ligand>
</feature>
<dbReference type="NCBIfam" id="NF037979">
    <property type="entry name" value="Na_transp"/>
    <property type="match status" value="1"/>
</dbReference>
<dbReference type="EMBL" id="CAJGYM010000125">
    <property type="protein sequence ID" value="CAD6198409.1"/>
    <property type="molecule type" value="Genomic_DNA"/>
</dbReference>
<feature type="binding site" evidence="7">
    <location>
        <position position="387"/>
    </location>
    <ligand>
        <name>Na(+)</name>
        <dbReference type="ChEBI" id="CHEBI:29101"/>
        <label>1</label>
    </ligand>
</feature>
<feature type="transmembrane region" description="Helical" evidence="11">
    <location>
        <begin position="36"/>
        <end position="54"/>
    </location>
</feature>
<dbReference type="SUPFAM" id="SSF161070">
    <property type="entry name" value="SNF-like"/>
    <property type="match status" value="1"/>
</dbReference>
<dbReference type="GO" id="GO:0005886">
    <property type="term" value="C:plasma membrane"/>
    <property type="evidence" value="ECO:0007669"/>
    <property type="project" value="TreeGrafter"/>
</dbReference>
<keyword evidence="6 11" id="KW-0472">Membrane</keyword>
<keyword evidence="13" id="KW-1185">Reference proteome</keyword>
<evidence type="ECO:0000256" key="10">
    <source>
        <dbReference type="SAM" id="MobiDB-lite"/>
    </source>
</evidence>
<evidence type="ECO:0000256" key="7">
    <source>
        <dbReference type="PIRSR" id="PIRSR600175-1"/>
    </source>
</evidence>
<feature type="transmembrane region" description="Helical" evidence="11">
    <location>
        <begin position="205"/>
        <end position="225"/>
    </location>
</feature>
<dbReference type="PANTHER" id="PTHR11616">
    <property type="entry name" value="SODIUM/CHLORIDE DEPENDENT TRANSPORTER"/>
    <property type="match status" value="1"/>
</dbReference>
<feature type="transmembrane region" description="Helical" evidence="11">
    <location>
        <begin position="66"/>
        <end position="87"/>
    </location>
</feature>
<feature type="transmembrane region" description="Helical" evidence="11">
    <location>
        <begin position="108"/>
        <end position="135"/>
    </location>
</feature>
<evidence type="ECO:0000313" key="12">
    <source>
        <dbReference type="EMBL" id="CAD6198409.1"/>
    </source>
</evidence>
<dbReference type="Proteomes" id="UP000835052">
    <property type="component" value="Unassembled WGS sequence"/>
</dbReference>
<feature type="binding site" evidence="7">
    <location>
        <position position="45"/>
    </location>
    <ligand>
        <name>Na(+)</name>
        <dbReference type="ChEBI" id="CHEBI:29101"/>
        <label>1</label>
    </ligand>
</feature>
<gene>
    <name evidence="12" type="ORF">CAUJ_LOCUS14315</name>
</gene>
<keyword evidence="5 11" id="KW-1133">Transmembrane helix</keyword>
<evidence type="ECO:0000256" key="9">
    <source>
        <dbReference type="RuleBase" id="RU003732"/>
    </source>
</evidence>
<feature type="binding site" evidence="7">
    <location>
        <position position="390"/>
    </location>
    <ligand>
        <name>Na(+)</name>
        <dbReference type="ChEBI" id="CHEBI:29101"/>
        <label>1</label>
    </ligand>
</feature>
<keyword evidence="7" id="KW-0915">Sodium</keyword>
<feature type="transmembrane region" description="Helical" evidence="11">
    <location>
        <begin position="416"/>
        <end position="437"/>
    </location>
</feature>
<proteinExistence type="inferred from homology"/>
<feature type="binding site" evidence="7">
    <location>
        <position position="49"/>
    </location>
    <ligand>
        <name>Na(+)</name>
        <dbReference type="ChEBI" id="CHEBI:29101"/>
        <label>2</label>
    </ligand>
</feature>
<dbReference type="OrthoDB" id="6581954at2759"/>
<keyword evidence="8" id="KW-1015">Disulfide bond</keyword>
<name>A0A8S1HPM9_9PELO</name>
<evidence type="ECO:0000256" key="5">
    <source>
        <dbReference type="ARBA" id="ARBA00022989"/>
    </source>
</evidence>
<dbReference type="PROSITE" id="PS00610">
    <property type="entry name" value="NA_NEUROTRAN_SYMP_1"/>
    <property type="match status" value="1"/>
</dbReference>
<comment type="subcellular location">
    <subcellularLocation>
        <location evidence="1">Membrane</location>
        <topology evidence="1">Multi-pass membrane protein</topology>
    </subcellularLocation>
</comment>
<accession>A0A8S1HPM9</accession>
<feature type="region of interest" description="Disordered" evidence="10">
    <location>
        <begin position="1"/>
        <end position="22"/>
    </location>
</feature>
<dbReference type="InterPro" id="IPR000175">
    <property type="entry name" value="Na/ntran_symport"/>
</dbReference>
<feature type="transmembrane region" description="Helical" evidence="11">
    <location>
        <begin position="234"/>
        <end position="267"/>
    </location>
</feature>